<dbReference type="EMBL" id="BPQI01000153">
    <property type="protein sequence ID" value="GJD58513.1"/>
    <property type="molecule type" value="Genomic_DNA"/>
</dbReference>
<proteinExistence type="predicted"/>
<evidence type="ECO:0000313" key="2">
    <source>
        <dbReference type="EMBL" id="VUF12873.1"/>
    </source>
</evidence>
<name>A0A564FXK0_9HYPH</name>
<protein>
    <recommendedName>
        <fullName evidence="5">Peptidase</fullName>
    </recommendedName>
</protein>
<reference evidence="1" key="2">
    <citation type="journal article" date="2021" name="Front. Microbiol.">
        <title>Comprehensive Comparative Genomics and Phenotyping of Methylobacterium Species.</title>
        <authorList>
            <person name="Alessa O."/>
            <person name="Ogura Y."/>
            <person name="Fujitani Y."/>
            <person name="Takami H."/>
            <person name="Hayashi T."/>
            <person name="Sahin N."/>
            <person name="Tani A."/>
        </authorList>
    </citation>
    <scope>NUCLEOTIDE SEQUENCE</scope>
    <source>
        <strain evidence="1">DSM 22415</strain>
    </source>
</reference>
<reference evidence="2 3" key="1">
    <citation type="submission" date="2019-06" db="EMBL/GenBank/DDBJ databases">
        <authorList>
            <person name="Rodrigo-Torres L."/>
            <person name="Arahal R. D."/>
            <person name="Lucena T."/>
        </authorList>
    </citation>
    <scope>NUCLEOTIDE SEQUENCE [LARGE SCALE GENOMIC DNA]</scope>
    <source>
        <strain evidence="2 3">SW08-7</strain>
    </source>
</reference>
<dbReference type="EMBL" id="CABFVH010000014">
    <property type="protein sequence ID" value="VUF12873.1"/>
    <property type="molecule type" value="Genomic_DNA"/>
</dbReference>
<dbReference type="Proteomes" id="UP000401717">
    <property type="component" value="Unassembled WGS sequence"/>
</dbReference>
<sequence length="237" mass="26229">MLAALGRHLGLGRRRDTREPGAFNHISLGSNCQMAHALKTLDLRTWSAPFDWLFTLPEMVSDCLADDFAALTDRGQLESIPEAERLGPGITRGRHRLYRARYGLECVFNHHDPAASDADYAFLAEGVRRLRQALSAEGTRNRFWLMSHLHIVPETVEAICDGLARQPSRNHLTVLQLLPGHPALRLVETDEPRPDLRRLTVACASAPVGLRLADPAEDAALLEIVGREASRVPAQLA</sequence>
<accession>A0A564FXK0</accession>
<dbReference type="InterPro" id="IPR014903">
    <property type="entry name" value="DUF1796"/>
</dbReference>
<reference evidence="1" key="3">
    <citation type="submission" date="2021-08" db="EMBL/GenBank/DDBJ databases">
        <authorList>
            <person name="Tani A."/>
            <person name="Ola A."/>
            <person name="Ogura Y."/>
            <person name="Katsura K."/>
            <person name="Hayashi T."/>
        </authorList>
    </citation>
    <scope>NUCLEOTIDE SEQUENCE</scope>
    <source>
        <strain evidence="1">DSM 22415</strain>
    </source>
</reference>
<evidence type="ECO:0008006" key="5">
    <source>
        <dbReference type="Google" id="ProtNLM"/>
    </source>
</evidence>
<evidence type="ECO:0000313" key="3">
    <source>
        <dbReference type="Proteomes" id="UP000401717"/>
    </source>
</evidence>
<dbReference type="Proteomes" id="UP001055303">
    <property type="component" value="Unassembled WGS sequence"/>
</dbReference>
<dbReference type="Pfam" id="PF08795">
    <property type="entry name" value="DUF1796"/>
    <property type="match status" value="1"/>
</dbReference>
<gene>
    <name evidence="1" type="ORF">IFDJLNFL_4434</name>
    <name evidence="2" type="ORF">MTDSW087_02568</name>
</gene>
<organism evidence="2 3">
    <name type="scientific">Methylobacterium dankookense</name>
    <dbReference type="NCBI Taxonomy" id="560405"/>
    <lineage>
        <taxon>Bacteria</taxon>
        <taxon>Pseudomonadati</taxon>
        <taxon>Pseudomonadota</taxon>
        <taxon>Alphaproteobacteria</taxon>
        <taxon>Hyphomicrobiales</taxon>
        <taxon>Methylobacteriaceae</taxon>
        <taxon>Methylobacterium</taxon>
    </lineage>
</organism>
<evidence type="ECO:0000313" key="1">
    <source>
        <dbReference type="EMBL" id="GJD58513.1"/>
    </source>
</evidence>
<keyword evidence="4" id="KW-1185">Reference proteome</keyword>
<evidence type="ECO:0000313" key="4">
    <source>
        <dbReference type="Proteomes" id="UP001055303"/>
    </source>
</evidence>
<dbReference type="AlphaFoldDB" id="A0A564FXK0"/>